<evidence type="ECO:0000313" key="4">
    <source>
        <dbReference type="WBParaSite" id="HPLM_0001816101-mRNA-1"/>
    </source>
</evidence>
<reference evidence="4" key="1">
    <citation type="submission" date="2017-02" db="UniProtKB">
        <authorList>
            <consortium name="WormBaseParasite"/>
        </authorList>
    </citation>
    <scope>IDENTIFICATION</scope>
</reference>
<feature type="compositionally biased region" description="Basic and acidic residues" evidence="1">
    <location>
        <begin position="13"/>
        <end position="25"/>
    </location>
</feature>
<gene>
    <name evidence="2" type="ORF">HPLM_LOCUS18153</name>
</gene>
<organism evidence="4">
    <name type="scientific">Haemonchus placei</name>
    <name type="common">Barber's pole worm</name>
    <dbReference type="NCBI Taxonomy" id="6290"/>
    <lineage>
        <taxon>Eukaryota</taxon>
        <taxon>Metazoa</taxon>
        <taxon>Ecdysozoa</taxon>
        <taxon>Nematoda</taxon>
        <taxon>Chromadorea</taxon>
        <taxon>Rhabditida</taxon>
        <taxon>Rhabditina</taxon>
        <taxon>Rhabditomorpha</taxon>
        <taxon>Strongyloidea</taxon>
        <taxon>Trichostrongylidae</taxon>
        <taxon>Haemonchus</taxon>
    </lineage>
</organism>
<feature type="compositionally biased region" description="Basic residues" evidence="1">
    <location>
        <begin position="1"/>
        <end position="12"/>
    </location>
</feature>
<name>A0A0N4X1G6_HAEPC</name>
<keyword evidence="3" id="KW-1185">Reference proteome</keyword>
<reference evidence="2 3" key="2">
    <citation type="submission" date="2018-11" db="EMBL/GenBank/DDBJ databases">
        <authorList>
            <consortium name="Pathogen Informatics"/>
        </authorList>
    </citation>
    <scope>NUCLEOTIDE SEQUENCE [LARGE SCALE GENOMIC DNA]</scope>
    <source>
        <strain evidence="2 3">MHpl1</strain>
    </source>
</reference>
<evidence type="ECO:0000313" key="2">
    <source>
        <dbReference type="EMBL" id="VDO69305.1"/>
    </source>
</evidence>
<accession>A0A0N4X1G6</accession>
<dbReference type="WBParaSite" id="HPLM_0001816101-mRNA-1">
    <property type="protein sequence ID" value="HPLM_0001816101-mRNA-1"/>
    <property type="gene ID" value="HPLM_0001816101"/>
</dbReference>
<dbReference type="Proteomes" id="UP000268014">
    <property type="component" value="Unassembled WGS sequence"/>
</dbReference>
<evidence type="ECO:0000256" key="1">
    <source>
        <dbReference type="SAM" id="MobiDB-lite"/>
    </source>
</evidence>
<sequence>MAVLGRRRRRGRPIGERNAGFHDESVPDLQEAVP</sequence>
<feature type="region of interest" description="Disordered" evidence="1">
    <location>
        <begin position="1"/>
        <end position="34"/>
    </location>
</feature>
<dbReference type="EMBL" id="UZAF01020374">
    <property type="protein sequence ID" value="VDO69305.1"/>
    <property type="molecule type" value="Genomic_DNA"/>
</dbReference>
<evidence type="ECO:0000313" key="3">
    <source>
        <dbReference type="Proteomes" id="UP000268014"/>
    </source>
</evidence>
<proteinExistence type="predicted"/>
<protein>
    <submittedName>
        <fullName evidence="4">Sperm protamine P1 family protein</fullName>
    </submittedName>
</protein>
<dbReference type="AlphaFoldDB" id="A0A0N4X1G6"/>